<keyword evidence="1" id="KW-0677">Repeat</keyword>
<gene>
    <name evidence="3" type="ORF">EST38_g5842</name>
</gene>
<evidence type="ECO:0000259" key="2">
    <source>
        <dbReference type="Pfam" id="PF24883"/>
    </source>
</evidence>
<feature type="domain" description="Nephrocystin 3-like N-terminal" evidence="2">
    <location>
        <begin position="81"/>
        <end position="250"/>
    </location>
</feature>
<dbReference type="SUPFAM" id="SSF52540">
    <property type="entry name" value="P-loop containing nucleoside triphosphate hydrolases"/>
    <property type="match status" value="1"/>
</dbReference>
<dbReference type="STRING" id="2316362.A0A4Q2DJ27"/>
<dbReference type="InterPro" id="IPR056884">
    <property type="entry name" value="NPHP3-like_N"/>
</dbReference>
<name>A0A4Q2DJ27_9AGAR</name>
<keyword evidence="4" id="KW-1185">Reference proteome</keyword>
<evidence type="ECO:0000256" key="1">
    <source>
        <dbReference type="ARBA" id="ARBA00022737"/>
    </source>
</evidence>
<organism evidence="3 4">
    <name type="scientific">Candolleomyces aberdarensis</name>
    <dbReference type="NCBI Taxonomy" id="2316362"/>
    <lineage>
        <taxon>Eukaryota</taxon>
        <taxon>Fungi</taxon>
        <taxon>Dikarya</taxon>
        <taxon>Basidiomycota</taxon>
        <taxon>Agaricomycotina</taxon>
        <taxon>Agaricomycetes</taxon>
        <taxon>Agaricomycetidae</taxon>
        <taxon>Agaricales</taxon>
        <taxon>Agaricineae</taxon>
        <taxon>Psathyrellaceae</taxon>
        <taxon>Candolleomyces</taxon>
    </lineage>
</organism>
<accession>A0A4Q2DJ27</accession>
<sequence>MSTSHIELLTNASNFSVNHLTVNTICSDIDVQGILEAHAARGAMYDSNERYPAPLCHPGTRQVILGRITIWYHGRQRPGMKKSIMWVHAPAGYGKSATAQTVAEDLEKRFQELGFNPLGATFFFWRNSPERSNPTRFVITLAYQLGMSIPELSPHIEDAVKRHRTVFSKTMEVQLEKLIVEPFRSLDNLEEMPNRLVIIDGLDECINSDGERRGERQYAEGQERVQVRVLDLIHRLQSHNFPLSFLILSRPEPWIKQHVETKPWKDITETEDLYLLEDHVKDVETFVRAELERIASTMNGDLGEGEEQWPGESRVRRLLRQSDGHMLYASVVIKHIEDPFGNPKRLLEDILDRDYSSLAPNVVNPQSFSTLHKLYMQILRACPERVRPGMVEVLQEMLNVESRGLLFRMTPAKALESLDRLSHRESGAAMRTLRRLHALLHVNDTPSDSFFVHRSIVEFLTTPELALEFTLKQESSRKKMIFNGLDYISSVTPGVPVDQDLLAMGLEFGLGSWTKSDESMTEIENQTRLEKLLSIDLAFCIVGTLSSSGSPVSAGEIRHQKPTMIQSILRTYKEFKRPGDWHGLTELAVQGRRHIESSISESCVQLLSQGATTSGLGWFVGSYMDIVDWKDSRIVDALATMRSKHRASFDAIKRSLTTWADLSEDSWKVYNLLED</sequence>
<dbReference type="Gene3D" id="3.40.50.300">
    <property type="entry name" value="P-loop containing nucleotide triphosphate hydrolases"/>
    <property type="match status" value="1"/>
</dbReference>
<dbReference type="Pfam" id="PF24883">
    <property type="entry name" value="NPHP3_N"/>
    <property type="match status" value="1"/>
</dbReference>
<evidence type="ECO:0000313" key="4">
    <source>
        <dbReference type="Proteomes" id="UP000290288"/>
    </source>
</evidence>
<reference evidence="3 4" key="1">
    <citation type="submission" date="2019-01" db="EMBL/GenBank/DDBJ databases">
        <title>Draft genome sequence of Psathyrella aberdarensis IHI B618.</title>
        <authorList>
            <person name="Buettner E."/>
            <person name="Kellner H."/>
        </authorList>
    </citation>
    <scope>NUCLEOTIDE SEQUENCE [LARGE SCALE GENOMIC DNA]</scope>
    <source>
        <strain evidence="3 4">IHI B618</strain>
    </source>
</reference>
<dbReference type="PANTHER" id="PTHR10039:SF14">
    <property type="entry name" value="NACHT DOMAIN-CONTAINING PROTEIN"/>
    <property type="match status" value="1"/>
</dbReference>
<dbReference type="EMBL" id="SDEE01000171">
    <property type="protein sequence ID" value="RXW20010.1"/>
    <property type="molecule type" value="Genomic_DNA"/>
</dbReference>
<proteinExistence type="predicted"/>
<dbReference type="PANTHER" id="PTHR10039">
    <property type="entry name" value="AMELOGENIN"/>
    <property type="match status" value="1"/>
</dbReference>
<protein>
    <recommendedName>
        <fullName evidence="2">Nephrocystin 3-like N-terminal domain-containing protein</fullName>
    </recommendedName>
</protein>
<comment type="caution">
    <text evidence="3">The sequence shown here is derived from an EMBL/GenBank/DDBJ whole genome shotgun (WGS) entry which is preliminary data.</text>
</comment>
<dbReference type="Proteomes" id="UP000290288">
    <property type="component" value="Unassembled WGS sequence"/>
</dbReference>
<dbReference type="OrthoDB" id="194358at2759"/>
<dbReference type="InterPro" id="IPR027417">
    <property type="entry name" value="P-loop_NTPase"/>
</dbReference>
<evidence type="ECO:0000313" key="3">
    <source>
        <dbReference type="EMBL" id="RXW20010.1"/>
    </source>
</evidence>
<dbReference type="AlphaFoldDB" id="A0A4Q2DJ27"/>